<dbReference type="Pfam" id="PF13115">
    <property type="entry name" value="YtkA"/>
    <property type="match status" value="1"/>
</dbReference>
<keyword evidence="1" id="KW-0732">Signal</keyword>
<evidence type="ECO:0000256" key="1">
    <source>
        <dbReference type="SAM" id="SignalP"/>
    </source>
</evidence>
<dbReference type="RefSeq" id="WP_054521251.1">
    <property type="nucleotide sequence ID" value="NZ_LGKO01000002.1"/>
</dbReference>
<protein>
    <recommendedName>
        <fullName evidence="2">YtkA-like domain-containing protein</fullName>
    </recommendedName>
</protein>
<keyword evidence="4" id="KW-1185">Reference proteome</keyword>
<dbReference type="AlphaFoldDB" id="A0A0P6Y5H2"/>
<dbReference type="Proteomes" id="UP000050544">
    <property type="component" value="Unassembled WGS sequence"/>
</dbReference>
<evidence type="ECO:0000259" key="2">
    <source>
        <dbReference type="Pfam" id="PF13115"/>
    </source>
</evidence>
<reference evidence="3 4" key="1">
    <citation type="submission" date="2015-07" db="EMBL/GenBank/DDBJ databases">
        <title>Whole genome sequence of Thermanaerothrix daxensis DSM 23592.</title>
        <authorList>
            <person name="Hemp J."/>
            <person name="Ward L.M."/>
            <person name="Pace L.A."/>
            <person name="Fischer W.W."/>
        </authorList>
    </citation>
    <scope>NUCLEOTIDE SEQUENCE [LARGE SCALE GENOMIC DNA]</scope>
    <source>
        <strain evidence="3 4">GNS-1</strain>
    </source>
</reference>
<dbReference type="SUPFAM" id="SSF49373">
    <property type="entry name" value="Invasin/intimin cell-adhesion fragments"/>
    <property type="match status" value="1"/>
</dbReference>
<dbReference type="PROSITE" id="PS51257">
    <property type="entry name" value="PROKAR_LIPOPROTEIN"/>
    <property type="match status" value="1"/>
</dbReference>
<dbReference type="InterPro" id="IPR032693">
    <property type="entry name" value="YtkA-like_dom"/>
</dbReference>
<gene>
    <name evidence="3" type="ORF">SE15_06485</name>
</gene>
<feature type="chain" id="PRO_5006133347" description="YtkA-like domain-containing protein" evidence="1">
    <location>
        <begin position="28"/>
        <end position="132"/>
    </location>
</feature>
<dbReference type="EMBL" id="LGKO01000002">
    <property type="protein sequence ID" value="KPL84681.1"/>
    <property type="molecule type" value="Genomic_DNA"/>
</dbReference>
<name>A0A0P6Y5H2_9CHLR</name>
<sequence length="132" mass="13939">MRKLFFISIFVLASVLLAACGGGAAPAADGTTEQKLVNIQVETKPSPAMMGNVELVFTITDANGSPIEGATVDVSVDHIDMTGMGMSGVATDQGGGRYSIKADFSMSGNWELTVHVRKDGLDFQEDLDIKIQ</sequence>
<feature type="signal peptide" evidence="1">
    <location>
        <begin position="1"/>
        <end position="27"/>
    </location>
</feature>
<proteinExistence type="predicted"/>
<evidence type="ECO:0000313" key="4">
    <source>
        <dbReference type="Proteomes" id="UP000050544"/>
    </source>
</evidence>
<dbReference type="STRING" id="869279.SE15_06485"/>
<dbReference type="Gene3D" id="2.60.40.10">
    <property type="entry name" value="Immunoglobulins"/>
    <property type="match status" value="1"/>
</dbReference>
<accession>A0A0P6Y5H2</accession>
<dbReference type="InterPro" id="IPR008964">
    <property type="entry name" value="Invasin/intimin_cell_adhesion"/>
</dbReference>
<organism evidence="3 4">
    <name type="scientific">Thermanaerothrix daxensis</name>
    <dbReference type="NCBI Taxonomy" id="869279"/>
    <lineage>
        <taxon>Bacteria</taxon>
        <taxon>Bacillati</taxon>
        <taxon>Chloroflexota</taxon>
        <taxon>Anaerolineae</taxon>
        <taxon>Anaerolineales</taxon>
        <taxon>Anaerolineaceae</taxon>
        <taxon>Thermanaerothrix</taxon>
    </lineage>
</organism>
<feature type="domain" description="YtkA-like" evidence="2">
    <location>
        <begin position="35"/>
        <end position="115"/>
    </location>
</feature>
<comment type="caution">
    <text evidence="3">The sequence shown here is derived from an EMBL/GenBank/DDBJ whole genome shotgun (WGS) entry which is preliminary data.</text>
</comment>
<evidence type="ECO:0000313" key="3">
    <source>
        <dbReference type="EMBL" id="KPL84681.1"/>
    </source>
</evidence>
<dbReference type="InterPro" id="IPR013783">
    <property type="entry name" value="Ig-like_fold"/>
</dbReference>
<dbReference type="OrthoDB" id="161951at2"/>